<evidence type="ECO:0000256" key="2">
    <source>
        <dbReference type="ARBA" id="ARBA00023136"/>
    </source>
</evidence>
<evidence type="ECO:0000313" key="7">
    <source>
        <dbReference type="Proteomes" id="UP000472267"/>
    </source>
</evidence>
<feature type="domain" description="Ig-like" evidence="5">
    <location>
        <begin position="109"/>
        <end position="200"/>
    </location>
</feature>
<dbReference type="InterPro" id="IPR003599">
    <property type="entry name" value="Ig_sub"/>
</dbReference>
<dbReference type="PANTHER" id="PTHR46484:SF7">
    <property type="entry name" value="MYELIN-ASSOCIATED GLYCOPROTEIN-LIKE-RELATED"/>
    <property type="match status" value="1"/>
</dbReference>
<comment type="subcellular location">
    <subcellularLocation>
        <location evidence="1">Membrane</location>
        <topology evidence="1">Single-pass membrane protein</topology>
    </subcellularLocation>
</comment>
<reference evidence="6" key="2">
    <citation type="submission" date="2025-08" db="UniProtKB">
        <authorList>
            <consortium name="Ensembl"/>
        </authorList>
    </citation>
    <scope>IDENTIFICATION</scope>
</reference>
<sequence length="249" mass="28598">KSILCTGTRTSGNLPASRLRAIWHHVDSTDQRIYYDDKTMTLDSFKHRTRLLGDLGKNNCTLELTEVKNHDNGPFCFRIELVRREDNKPTKDKFSFYEECISLNMLTVPTVPTLTHSKTAHKGRSFTITCTVAHTCPSRAPKITWNLENPQVTVHHKDIRYGNWEVQSILTIIPEEEDDHREITCSAQFNGGRNSSQTMTLYVKRAVTYNHIIIPTVVVIGTAVAFGLICVLMARKYNMWNRLSRMSRR</sequence>
<accession>A0A672FXV1</accession>
<dbReference type="SUPFAM" id="SSF48726">
    <property type="entry name" value="Immunoglobulin"/>
    <property type="match status" value="2"/>
</dbReference>
<evidence type="ECO:0000256" key="1">
    <source>
        <dbReference type="ARBA" id="ARBA00004167"/>
    </source>
</evidence>
<gene>
    <name evidence="6" type="primary">LOC115396402</name>
</gene>
<dbReference type="Proteomes" id="UP000472267">
    <property type="component" value="Chromosome 11"/>
</dbReference>
<keyword evidence="7" id="KW-1185">Reference proteome</keyword>
<dbReference type="InterPro" id="IPR036179">
    <property type="entry name" value="Ig-like_dom_sf"/>
</dbReference>
<dbReference type="InterPro" id="IPR007110">
    <property type="entry name" value="Ig-like_dom"/>
</dbReference>
<evidence type="ECO:0000259" key="5">
    <source>
        <dbReference type="PROSITE" id="PS50835"/>
    </source>
</evidence>
<dbReference type="Ensembl" id="ENSSFAT00005012112.1">
    <property type="protein sequence ID" value="ENSSFAP00005011621.1"/>
    <property type="gene ID" value="ENSSFAG00005006483.1"/>
</dbReference>
<keyword evidence="4" id="KW-0812">Transmembrane</keyword>
<keyword evidence="4" id="KW-1133">Transmembrane helix</keyword>
<feature type="transmembrane region" description="Helical" evidence="4">
    <location>
        <begin position="212"/>
        <end position="234"/>
    </location>
</feature>
<keyword evidence="2 4" id="KW-0472">Membrane</keyword>
<protein>
    <recommendedName>
        <fullName evidence="5">Ig-like domain-containing protein</fullName>
    </recommendedName>
</protein>
<dbReference type="InterPro" id="IPR013783">
    <property type="entry name" value="Ig-like_fold"/>
</dbReference>
<name>A0A672FXV1_SALFA</name>
<keyword evidence="3" id="KW-1015">Disulfide bond</keyword>
<evidence type="ECO:0000313" key="6">
    <source>
        <dbReference type="Ensembl" id="ENSSFAP00005011621.1"/>
    </source>
</evidence>
<reference evidence="6" key="3">
    <citation type="submission" date="2025-09" db="UniProtKB">
        <authorList>
            <consortium name="Ensembl"/>
        </authorList>
    </citation>
    <scope>IDENTIFICATION</scope>
</reference>
<dbReference type="GO" id="GO:0016020">
    <property type="term" value="C:membrane"/>
    <property type="evidence" value="ECO:0007669"/>
    <property type="project" value="UniProtKB-SubCell"/>
</dbReference>
<dbReference type="PROSITE" id="PS50835">
    <property type="entry name" value="IG_LIKE"/>
    <property type="match status" value="1"/>
</dbReference>
<dbReference type="AlphaFoldDB" id="A0A672FXV1"/>
<proteinExistence type="predicted"/>
<organism evidence="6 7">
    <name type="scientific">Salarias fasciatus</name>
    <name type="common">Jewelled blenny</name>
    <name type="synonym">Blennius fasciatus</name>
    <dbReference type="NCBI Taxonomy" id="181472"/>
    <lineage>
        <taxon>Eukaryota</taxon>
        <taxon>Metazoa</taxon>
        <taxon>Chordata</taxon>
        <taxon>Craniata</taxon>
        <taxon>Vertebrata</taxon>
        <taxon>Euteleostomi</taxon>
        <taxon>Actinopterygii</taxon>
        <taxon>Neopterygii</taxon>
        <taxon>Teleostei</taxon>
        <taxon>Neoteleostei</taxon>
        <taxon>Acanthomorphata</taxon>
        <taxon>Ovalentaria</taxon>
        <taxon>Blenniimorphae</taxon>
        <taxon>Blenniiformes</taxon>
        <taxon>Blennioidei</taxon>
        <taxon>Blenniidae</taxon>
        <taxon>Salariinae</taxon>
        <taxon>Salarias</taxon>
    </lineage>
</organism>
<dbReference type="InterPro" id="IPR013162">
    <property type="entry name" value="CD80_C2-set"/>
</dbReference>
<evidence type="ECO:0000256" key="4">
    <source>
        <dbReference type="SAM" id="Phobius"/>
    </source>
</evidence>
<reference evidence="6" key="1">
    <citation type="submission" date="2019-06" db="EMBL/GenBank/DDBJ databases">
        <authorList>
            <consortium name="Wellcome Sanger Institute Data Sharing"/>
        </authorList>
    </citation>
    <scope>NUCLEOTIDE SEQUENCE [LARGE SCALE GENOMIC DNA]</scope>
</reference>
<dbReference type="Pfam" id="PF08205">
    <property type="entry name" value="C2-set_2"/>
    <property type="match status" value="1"/>
</dbReference>
<dbReference type="SMART" id="SM00409">
    <property type="entry name" value="IG"/>
    <property type="match status" value="1"/>
</dbReference>
<dbReference type="Gene3D" id="2.60.40.10">
    <property type="entry name" value="Immunoglobulins"/>
    <property type="match status" value="2"/>
</dbReference>
<evidence type="ECO:0000256" key="3">
    <source>
        <dbReference type="ARBA" id="ARBA00023157"/>
    </source>
</evidence>
<dbReference type="PANTHER" id="PTHR46484">
    <property type="entry name" value="SI:CH211-171H4.5-RELATED"/>
    <property type="match status" value="1"/>
</dbReference>